<evidence type="ECO:0000256" key="3">
    <source>
        <dbReference type="ARBA" id="ARBA00022723"/>
    </source>
</evidence>
<evidence type="ECO:0000313" key="8">
    <source>
        <dbReference type="EMBL" id="EEZ60639.1"/>
    </source>
</evidence>
<dbReference type="InterPro" id="IPR017900">
    <property type="entry name" value="4Fe4S_Fe_S_CS"/>
</dbReference>
<dbReference type="GO" id="GO:0046872">
    <property type="term" value="F:metal ion binding"/>
    <property type="evidence" value="ECO:0007669"/>
    <property type="project" value="UniProtKB-KW"/>
</dbReference>
<dbReference type="PROSITE" id="PS00198">
    <property type="entry name" value="4FE4S_FER_1"/>
    <property type="match status" value="1"/>
</dbReference>
<dbReference type="InterPro" id="IPR051555">
    <property type="entry name" value="FDH_Electron_Transfer_Unit"/>
</dbReference>
<feature type="domain" description="4Fe-4S ferredoxin-type" evidence="7">
    <location>
        <begin position="8"/>
        <end position="37"/>
    </location>
</feature>
<dbReference type="PANTHER" id="PTHR43545">
    <property type="entry name" value="FORMATE DEHYDROGENASE, NITRATE-INDUCIBLE, IRON-SULFUR SUBUNIT"/>
    <property type="match status" value="1"/>
</dbReference>
<dbReference type="GO" id="GO:0030313">
    <property type="term" value="C:cell envelope"/>
    <property type="evidence" value="ECO:0007669"/>
    <property type="project" value="UniProtKB-SubCell"/>
</dbReference>
<dbReference type="PANTHER" id="PTHR43545:SF6">
    <property type="entry name" value="FORMATE DEHYDROGENASE, NITRATE-INDUCIBLE, IRON-SULFUR SUBUNIT"/>
    <property type="match status" value="1"/>
</dbReference>
<comment type="caution">
    <text evidence="8">The sequence shown here is derived from an EMBL/GenBank/DDBJ whole genome shotgun (WGS) entry which is preliminary data.</text>
</comment>
<evidence type="ECO:0000256" key="5">
    <source>
        <dbReference type="ARBA" id="ARBA00023004"/>
    </source>
</evidence>
<evidence type="ECO:0000256" key="4">
    <source>
        <dbReference type="ARBA" id="ARBA00022737"/>
    </source>
</evidence>
<keyword evidence="2" id="KW-0004">4Fe-4S</keyword>
<dbReference type="eggNOG" id="COG0437">
    <property type="taxonomic scope" value="Bacteria"/>
</dbReference>
<dbReference type="Pfam" id="PF13247">
    <property type="entry name" value="Fer4_11"/>
    <property type="match status" value="1"/>
</dbReference>
<dbReference type="STRING" id="649764.HMPREF0762_01715"/>
<dbReference type="EMBL" id="ACUX02000017">
    <property type="protein sequence ID" value="EEZ60639.1"/>
    <property type="molecule type" value="Genomic_DNA"/>
</dbReference>
<keyword evidence="9" id="KW-1185">Reference proteome</keyword>
<dbReference type="Gene3D" id="3.30.70.20">
    <property type="match status" value="2"/>
</dbReference>
<evidence type="ECO:0000259" key="7">
    <source>
        <dbReference type="PROSITE" id="PS51379"/>
    </source>
</evidence>
<proteinExistence type="predicted"/>
<keyword evidence="6" id="KW-0411">Iron-sulfur</keyword>
<dbReference type="HOGENOM" id="CLU_164676_0_0_11"/>
<name>D0WIP0_SLAES</name>
<evidence type="ECO:0000256" key="1">
    <source>
        <dbReference type="ARBA" id="ARBA00004196"/>
    </source>
</evidence>
<dbReference type="PROSITE" id="PS51379">
    <property type="entry name" value="4FE4S_FER_2"/>
    <property type="match status" value="1"/>
</dbReference>
<accession>D0WIP0</accession>
<sequence length="122" mass="12838">MAKDTDTGIVSNDPDVCIGCGACAKACPYGAPAVVETLGIAKKCDMCKNLIDIGEAPACVEICPQRVLEYDTYDNLVAKHDGLKDVAPLPDSATTGPCVVITPHADAVYDSGQCRPMHLEEQ</sequence>
<gene>
    <name evidence="8" type="ORF">HMPREF0762_01715</name>
</gene>
<dbReference type="Proteomes" id="UP000006001">
    <property type="component" value="Unassembled WGS sequence"/>
</dbReference>
<keyword evidence="5" id="KW-0408">Iron</keyword>
<protein>
    <submittedName>
        <fullName evidence="8">4Fe-4S binding domain protein</fullName>
    </submittedName>
</protein>
<evidence type="ECO:0000256" key="6">
    <source>
        <dbReference type="ARBA" id="ARBA00023014"/>
    </source>
</evidence>
<keyword evidence="4" id="KW-0677">Repeat</keyword>
<reference evidence="8" key="1">
    <citation type="submission" date="2009-10" db="EMBL/GenBank/DDBJ databases">
        <authorList>
            <person name="Weinstock G."/>
            <person name="Sodergren E."/>
            <person name="Clifton S."/>
            <person name="Fulton L."/>
            <person name="Fulton B."/>
            <person name="Courtney L."/>
            <person name="Fronick C."/>
            <person name="Harrison M."/>
            <person name="Strong C."/>
            <person name="Farmer C."/>
            <person name="Delahaunty K."/>
            <person name="Markovic C."/>
            <person name="Hall O."/>
            <person name="Minx P."/>
            <person name="Tomlinson C."/>
            <person name="Mitreva M."/>
            <person name="Nelson J."/>
            <person name="Hou S."/>
            <person name="Wollam A."/>
            <person name="Pepin K.H."/>
            <person name="Johnson M."/>
            <person name="Bhonagiri V."/>
            <person name="Nash W.E."/>
            <person name="Warren W."/>
            <person name="Chinwalla A."/>
            <person name="Mardis E.R."/>
            <person name="Wilson R.K."/>
        </authorList>
    </citation>
    <scope>NUCLEOTIDE SEQUENCE [LARGE SCALE GENOMIC DNA]</scope>
    <source>
        <strain evidence="8">ATCC 700122</strain>
    </source>
</reference>
<evidence type="ECO:0000256" key="2">
    <source>
        <dbReference type="ARBA" id="ARBA00022485"/>
    </source>
</evidence>
<comment type="subcellular location">
    <subcellularLocation>
        <location evidence="1">Cell envelope</location>
    </subcellularLocation>
</comment>
<dbReference type="SUPFAM" id="SSF54862">
    <property type="entry name" value="4Fe-4S ferredoxins"/>
    <property type="match status" value="1"/>
</dbReference>
<dbReference type="InterPro" id="IPR017896">
    <property type="entry name" value="4Fe4S_Fe-S-bd"/>
</dbReference>
<dbReference type="AlphaFoldDB" id="D0WIP0"/>
<evidence type="ECO:0000313" key="9">
    <source>
        <dbReference type="Proteomes" id="UP000006001"/>
    </source>
</evidence>
<dbReference type="GO" id="GO:0051539">
    <property type="term" value="F:4 iron, 4 sulfur cluster binding"/>
    <property type="evidence" value="ECO:0007669"/>
    <property type="project" value="UniProtKB-KW"/>
</dbReference>
<keyword evidence="3" id="KW-0479">Metal-binding</keyword>
<organism evidence="8 9">
    <name type="scientific">Slackia exigua (strain ATCC 700122 / DSM 15923 / CIP 105133 / JCM 11022 / KCTC 5966 / S-7)</name>
    <dbReference type="NCBI Taxonomy" id="649764"/>
    <lineage>
        <taxon>Bacteria</taxon>
        <taxon>Bacillati</taxon>
        <taxon>Actinomycetota</taxon>
        <taxon>Coriobacteriia</taxon>
        <taxon>Eggerthellales</taxon>
        <taxon>Eggerthellaceae</taxon>
        <taxon>Slackia</taxon>
    </lineage>
</organism>